<dbReference type="NCBIfam" id="TIGR00044">
    <property type="entry name" value="YggS family pyridoxal phosphate-dependent enzyme"/>
    <property type="match status" value="1"/>
</dbReference>
<feature type="modified residue" description="N6-(pyridoxal phosphate)lysine" evidence="2 3">
    <location>
        <position position="38"/>
    </location>
</feature>
<reference evidence="7" key="1">
    <citation type="submission" date="2016-11" db="EMBL/GenBank/DDBJ databases">
        <authorList>
            <person name="Varghese N."/>
            <person name="Submissions S."/>
        </authorList>
    </citation>
    <scope>NUCLEOTIDE SEQUENCE [LARGE SCALE GENOMIC DNA]</scope>
    <source>
        <strain evidence="7">CGMCC 1.7063</strain>
    </source>
</reference>
<dbReference type="Proteomes" id="UP000184170">
    <property type="component" value="Unassembled WGS sequence"/>
</dbReference>
<comment type="cofactor">
    <cofactor evidence="3">
        <name>pyridoxal 5'-phosphate</name>
        <dbReference type="ChEBI" id="CHEBI:597326"/>
    </cofactor>
</comment>
<gene>
    <name evidence="6" type="ORF">SAMN04487965_2756</name>
</gene>
<evidence type="ECO:0000313" key="7">
    <source>
        <dbReference type="Proteomes" id="UP000184170"/>
    </source>
</evidence>
<dbReference type="OrthoDB" id="9804072at2"/>
<sequence>MRKGTVVENLNAVRARIVACCRACGRDPATVALLAVSKTRPAEDLRAAYEAGQRDFGENYLQEALDKQGELADLADGGLCWHFIGPLQSNKTRAAAEAFHWVHSVDRLKIAQRLSVQRPTQMPPLNICLQVNIDGEASKSGAAPEEVAGLAAAVAQLPNLKLRGLMAIPAAREGAAEQRKPFARLAELLQQLQVQLPDQPLDTLSMGMSGDMEAAIECGATMVRIGTDIFGARQ</sequence>
<feature type="domain" description="Alanine racemase N-terminal" evidence="5">
    <location>
        <begin position="10"/>
        <end position="233"/>
    </location>
</feature>
<evidence type="ECO:0000256" key="1">
    <source>
        <dbReference type="ARBA" id="ARBA00022898"/>
    </source>
</evidence>
<dbReference type="PANTHER" id="PTHR10146:SF14">
    <property type="entry name" value="PYRIDOXAL PHOSPHATE HOMEOSTASIS PROTEIN"/>
    <property type="match status" value="1"/>
</dbReference>
<protein>
    <recommendedName>
        <fullName evidence="2">Pyridoxal phosphate homeostasis protein</fullName>
        <shortName evidence="2">PLP homeostasis protein</shortName>
    </recommendedName>
</protein>
<dbReference type="RefSeq" id="WP_073276094.1">
    <property type="nucleotide sequence ID" value="NZ_FQVA01000003.1"/>
</dbReference>
<evidence type="ECO:0000259" key="5">
    <source>
        <dbReference type="Pfam" id="PF01168"/>
    </source>
</evidence>
<dbReference type="InterPro" id="IPR011078">
    <property type="entry name" value="PyrdxlP_homeostasis"/>
</dbReference>
<dbReference type="EMBL" id="FQVA01000003">
    <property type="protein sequence ID" value="SHF80949.1"/>
    <property type="molecule type" value="Genomic_DNA"/>
</dbReference>
<dbReference type="PANTHER" id="PTHR10146">
    <property type="entry name" value="PROLINE SYNTHETASE CO-TRANSCRIBED BACTERIAL HOMOLOG PROTEIN"/>
    <property type="match status" value="1"/>
</dbReference>
<dbReference type="GO" id="GO:0030170">
    <property type="term" value="F:pyridoxal phosphate binding"/>
    <property type="evidence" value="ECO:0007669"/>
    <property type="project" value="UniProtKB-UniRule"/>
</dbReference>
<keyword evidence="7" id="KW-1185">Reference proteome</keyword>
<proteinExistence type="inferred from homology"/>
<dbReference type="Gene3D" id="3.20.20.10">
    <property type="entry name" value="Alanine racemase"/>
    <property type="match status" value="1"/>
</dbReference>
<dbReference type="AlphaFoldDB" id="A0A1M5EP05"/>
<dbReference type="Pfam" id="PF01168">
    <property type="entry name" value="Ala_racemase_N"/>
    <property type="match status" value="1"/>
</dbReference>
<dbReference type="PIRSF" id="PIRSF004848">
    <property type="entry name" value="YBL036c_PLPDEIII"/>
    <property type="match status" value="1"/>
</dbReference>
<accession>A0A1M5EP05</accession>
<evidence type="ECO:0000256" key="4">
    <source>
        <dbReference type="RuleBase" id="RU004514"/>
    </source>
</evidence>
<dbReference type="SUPFAM" id="SSF51419">
    <property type="entry name" value="PLP-binding barrel"/>
    <property type="match status" value="1"/>
</dbReference>
<organism evidence="6 7">
    <name type="scientific">Microbulbifer donghaiensis</name>
    <dbReference type="NCBI Taxonomy" id="494016"/>
    <lineage>
        <taxon>Bacteria</taxon>
        <taxon>Pseudomonadati</taxon>
        <taxon>Pseudomonadota</taxon>
        <taxon>Gammaproteobacteria</taxon>
        <taxon>Cellvibrionales</taxon>
        <taxon>Microbulbiferaceae</taxon>
        <taxon>Microbulbifer</taxon>
    </lineage>
</organism>
<evidence type="ECO:0000313" key="6">
    <source>
        <dbReference type="EMBL" id="SHF80949.1"/>
    </source>
</evidence>
<name>A0A1M5EP05_9GAMM</name>
<dbReference type="HAMAP" id="MF_02087">
    <property type="entry name" value="PLP_homeostasis"/>
    <property type="match status" value="1"/>
</dbReference>
<dbReference type="STRING" id="494016.SAMN04487965_2756"/>
<dbReference type="CDD" id="cd06824">
    <property type="entry name" value="PLPDE_III_Yggs_like"/>
    <property type="match status" value="1"/>
</dbReference>
<evidence type="ECO:0000256" key="3">
    <source>
        <dbReference type="PIRSR" id="PIRSR004848-1"/>
    </source>
</evidence>
<keyword evidence="1 2" id="KW-0663">Pyridoxal phosphate</keyword>
<dbReference type="InterPro" id="IPR001608">
    <property type="entry name" value="Ala_racemase_N"/>
</dbReference>
<dbReference type="FunFam" id="3.20.20.10:FF:000018">
    <property type="entry name" value="Pyridoxal phosphate homeostasis protein"/>
    <property type="match status" value="1"/>
</dbReference>
<comment type="function">
    <text evidence="2">Pyridoxal 5'-phosphate (PLP)-binding protein, which is involved in PLP homeostasis.</text>
</comment>
<dbReference type="InterPro" id="IPR029066">
    <property type="entry name" value="PLP-binding_barrel"/>
</dbReference>
<comment type="similarity">
    <text evidence="2 4">Belongs to the pyridoxal phosphate-binding protein YggS/PROSC family.</text>
</comment>
<evidence type="ECO:0000256" key="2">
    <source>
        <dbReference type="HAMAP-Rule" id="MF_02087"/>
    </source>
</evidence>